<evidence type="ECO:0000313" key="1">
    <source>
        <dbReference type="EMBL" id="KRX82980.1"/>
    </source>
</evidence>
<dbReference type="AlphaFoldDB" id="A0A0V0X4X2"/>
<protein>
    <submittedName>
        <fullName evidence="1">Uncharacterized protein</fullName>
    </submittedName>
</protein>
<proteinExistence type="predicted"/>
<sequence length="44" mass="4751">MNGICSIYLSVKYKALPSLNANSRATAICFLLSLCDLNNVCLAK</sequence>
<dbReference type="EMBL" id="JYDQ01005357">
    <property type="protein sequence ID" value="KRX82980.1"/>
    <property type="molecule type" value="Genomic_DNA"/>
</dbReference>
<keyword evidence="2" id="KW-1185">Reference proteome</keyword>
<accession>A0A0V0X4X2</accession>
<comment type="caution">
    <text evidence="1">The sequence shown here is derived from an EMBL/GenBank/DDBJ whole genome shotgun (WGS) entry which is preliminary data.</text>
</comment>
<organism evidence="1 2">
    <name type="scientific">Trichinella patagoniensis</name>
    <dbReference type="NCBI Taxonomy" id="990121"/>
    <lineage>
        <taxon>Eukaryota</taxon>
        <taxon>Metazoa</taxon>
        <taxon>Ecdysozoa</taxon>
        <taxon>Nematoda</taxon>
        <taxon>Enoplea</taxon>
        <taxon>Dorylaimia</taxon>
        <taxon>Trichinellida</taxon>
        <taxon>Trichinellidae</taxon>
        <taxon>Trichinella</taxon>
    </lineage>
</organism>
<evidence type="ECO:0000313" key="2">
    <source>
        <dbReference type="Proteomes" id="UP000054783"/>
    </source>
</evidence>
<name>A0A0V0X4X2_9BILA</name>
<reference evidence="1 2" key="1">
    <citation type="submission" date="2015-01" db="EMBL/GenBank/DDBJ databases">
        <title>Evolution of Trichinella species and genotypes.</title>
        <authorList>
            <person name="Korhonen P.K."/>
            <person name="Edoardo P."/>
            <person name="Giuseppe L.R."/>
            <person name="Gasser R.B."/>
        </authorList>
    </citation>
    <scope>NUCLEOTIDE SEQUENCE [LARGE SCALE GENOMIC DNA]</scope>
    <source>
        <strain evidence="1">ISS2496</strain>
    </source>
</reference>
<dbReference type="Proteomes" id="UP000054783">
    <property type="component" value="Unassembled WGS sequence"/>
</dbReference>
<gene>
    <name evidence="1" type="ORF">T12_12411</name>
</gene>